<proteinExistence type="predicted"/>
<evidence type="ECO:0000259" key="2">
    <source>
        <dbReference type="Pfam" id="PF01926"/>
    </source>
</evidence>
<gene>
    <name evidence="3" type="ORF">B0T18DRAFT_408533</name>
</gene>
<dbReference type="InterPro" id="IPR027417">
    <property type="entry name" value="P-loop_NTPase"/>
</dbReference>
<dbReference type="EMBL" id="JAUKUD010000003">
    <property type="protein sequence ID" value="KAK0750258.1"/>
    <property type="molecule type" value="Genomic_DNA"/>
</dbReference>
<evidence type="ECO:0000313" key="4">
    <source>
        <dbReference type="Proteomes" id="UP001172155"/>
    </source>
</evidence>
<feature type="coiled-coil region" evidence="1">
    <location>
        <begin position="226"/>
        <end position="274"/>
    </location>
</feature>
<feature type="domain" description="G" evidence="2">
    <location>
        <begin position="17"/>
        <end position="76"/>
    </location>
</feature>
<name>A0AA40F303_9PEZI</name>
<dbReference type="Proteomes" id="UP001172155">
    <property type="component" value="Unassembled WGS sequence"/>
</dbReference>
<dbReference type="SUPFAM" id="SSF52540">
    <property type="entry name" value="P-loop containing nucleoside triphosphate hydrolases"/>
    <property type="match status" value="1"/>
</dbReference>
<keyword evidence="3" id="KW-0378">Hydrolase</keyword>
<dbReference type="InterPro" id="IPR006073">
    <property type="entry name" value="GTP-bd"/>
</dbReference>
<dbReference type="AlphaFoldDB" id="A0AA40F303"/>
<accession>A0AA40F303</accession>
<keyword evidence="1" id="KW-0175">Coiled coil</keyword>
<dbReference type="Pfam" id="PF01926">
    <property type="entry name" value="MMR_HSR1"/>
    <property type="match status" value="1"/>
</dbReference>
<dbReference type="GO" id="GO:0005525">
    <property type="term" value="F:GTP binding"/>
    <property type="evidence" value="ECO:0007669"/>
    <property type="project" value="InterPro"/>
</dbReference>
<evidence type="ECO:0000256" key="1">
    <source>
        <dbReference type="SAM" id="Coils"/>
    </source>
</evidence>
<comment type="caution">
    <text evidence="3">The sequence shown here is derived from an EMBL/GenBank/DDBJ whole genome shotgun (WGS) entry which is preliminary data.</text>
</comment>
<evidence type="ECO:0000313" key="3">
    <source>
        <dbReference type="EMBL" id="KAK0750258.1"/>
    </source>
</evidence>
<reference evidence="3" key="1">
    <citation type="submission" date="2023-06" db="EMBL/GenBank/DDBJ databases">
        <title>Genome-scale phylogeny and comparative genomics of the fungal order Sordariales.</title>
        <authorList>
            <consortium name="Lawrence Berkeley National Laboratory"/>
            <person name="Hensen N."/>
            <person name="Bonometti L."/>
            <person name="Westerberg I."/>
            <person name="Brannstrom I.O."/>
            <person name="Guillou S."/>
            <person name="Cros-Aarteil S."/>
            <person name="Calhoun S."/>
            <person name="Haridas S."/>
            <person name="Kuo A."/>
            <person name="Mondo S."/>
            <person name="Pangilinan J."/>
            <person name="Riley R."/>
            <person name="LaButti K."/>
            <person name="Andreopoulos B."/>
            <person name="Lipzen A."/>
            <person name="Chen C."/>
            <person name="Yanf M."/>
            <person name="Daum C."/>
            <person name="Ng V."/>
            <person name="Clum A."/>
            <person name="Steindorff A."/>
            <person name="Ohm R."/>
            <person name="Martin F."/>
            <person name="Silar P."/>
            <person name="Natvig D."/>
            <person name="Lalanne C."/>
            <person name="Gautier V."/>
            <person name="Ament-velasquez S.L."/>
            <person name="Kruys A."/>
            <person name="Hutchinson M.I."/>
            <person name="Powell A.J."/>
            <person name="Barry K."/>
            <person name="Miller A.N."/>
            <person name="Grigoriev I.V."/>
            <person name="Debuchy R."/>
            <person name="Gladieux P."/>
            <person name="Thoren M.H."/>
            <person name="Johannesson H."/>
        </authorList>
    </citation>
    <scope>NUCLEOTIDE SEQUENCE</scope>
    <source>
        <strain evidence="3">SMH3187-1</strain>
    </source>
</reference>
<sequence>MVSQKTHRQGQKGEVFIAVIGVTGAGKTTFISRATGRSDLEIGHSIDSCTQEIIPVKFKLDGQTVTLIDTPGFDDSERSDADILTLVANYMARTYEQGMLLTGAIFVHPISQQRLLGSEARRNRLFKKILGEDAYNRVIIATTMWNQVPEREAESRMDQRRNRNDIWGDMVKLGAKVVRHDDNTASATAIIRSLAQFESPVELQIQKELLEVGGQIGLTSAGKQLDEDLGAVISKLRNEIDNLRREGAERSEEMRELRQRLEAREEELSVVRDSNTRIIVRAIAAAIPHVAVALARSPECVIL</sequence>
<keyword evidence="4" id="KW-1185">Reference proteome</keyword>
<dbReference type="GO" id="GO:0016787">
    <property type="term" value="F:hydrolase activity"/>
    <property type="evidence" value="ECO:0007669"/>
    <property type="project" value="UniProtKB-KW"/>
</dbReference>
<protein>
    <submittedName>
        <fullName evidence="3">P-loop containing nucleoside triphosphate hydrolase protein</fullName>
    </submittedName>
</protein>
<organism evidence="3 4">
    <name type="scientific">Schizothecium vesticola</name>
    <dbReference type="NCBI Taxonomy" id="314040"/>
    <lineage>
        <taxon>Eukaryota</taxon>
        <taxon>Fungi</taxon>
        <taxon>Dikarya</taxon>
        <taxon>Ascomycota</taxon>
        <taxon>Pezizomycotina</taxon>
        <taxon>Sordariomycetes</taxon>
        <taxon>Sordariomycetidae</taxon>
        <taxon>Sordariales</taxon>
        <taxon>Schizotheciaceae</taxon>
        <taxon>Schizothecium</taxon>
    </lineage>
</organism>
<dbReference type="Gene3D" id="3.40.50.300">
    <property type="entry name" value="P-loop containing nucleotide triphosphate hydrolases"/>
    <property type="match status" value="1"/>
</dbReference>